<evidence type="ECO:0000313" key="3">
    <source>
        <dbReference type="EMBL" id="RKH59924.1"/>
    </source>
</evidence>
<proteinExistence type="predicted"/>
<feature type="region of interest" description="Disordered" evidence="1">
    <location>
        <begin position="115"/>
        <end position="135"/>
    </location>
</feature>
<dbReference type="Proteomes" id="UP000282656">
    <property type="component" value="Unassembled WGS sequence"/>
</dbReference>
<evidence type="ECO:0000256" key="1">
    <source>
        <dbReference type="SAM" id="MobiDB-lite"/>
    </source>
</evidence>
<dbReference type="OrthoDB" id="5400814at2"/>
<gene>
    <name evidence="3" type="ORF">D7X96_34485</name>
</gene>
<evidence type="ECO:0000259" key="2">
    <source>
        <dbReference type="Pfam" id="PF13699"/>
    </source>
</evidence>
<dbReference type="InterPro" id="IPR025295">
    <property type="entry name" value="eCIS_core_dom"/>
</dbReference>
<sequence>MTYRGFWHLEHTQAVPAPRQDNARASPQHETGDSLSTSAGQPLPGDVRIGMEARFGHDLSRVRIHHDAESRRATEALDAAAFTRGAHIYLGAGHGGPYTRRGMSLLAHEVVHTLQQGGREPTSDRLGARDSPHEAEADRLASAITGPGPFSLPRVQASAPAGIQRKDKADASDAVTPAPRVDIVFKDSANRWLVTIGGIPAAEVSVESKQTQLEVKVEFSGSSAVITVRHHGGASLAPVADPGASLSYSLRFQEIDLRQGPPDRTGPQAPSFPGQSAVGSTDLVLAPASALRWPDEPVGELSLSSPLPPGFRSEFEEQLQTKPDLITGLVMDPENPGVVIGYKVRATTGLTRLVDREGNEVFLHEVGLEKPLFDPIDLVPTPGTVAKGAGVAGKLGFKLLGAKTAQAGIKIPLAVIARMRGVSKALASRAARKGLAAAPGLVRKLTKAGLDHSFDRHAAQWFGRVVSRETHLGLWRELLERAMQSSKVFPWSTGASKTVAHLARVDGKYFVVQFFEETGELATAFVPNAAQLREMLKLIQ</sequence>
<dbReference type="EMBL" id="RAWM01000158">
    <property type="protein sequence ID" value="RKH59924.1"/>
    <property type="molecule type" value="Genomic_DNA"/>
</dbReference>
<feature type="domain" description="eCIS core" evidence="2">
    <location>
        <begin position="42"/>
        <end position="118"/>
    </location>
</feature>
<comment type="caution">
    <text evidence="3">The sequence shown here is derived from an EMBL/GenBank/DDBJ whole genome shotgun (WGS) entry which is preliminary data.</text>
</comment>
<feature type="compositionally biased region" description="Basic and acidic residues" evidence="1">
    <location>
        <begin position="121"/>
        <end position="135"/>
    </location>
</feature>
<accession>A0A3A8Q9H1</accession>
<organism evidence="3 4">
    <name type="scientific">Corallococcus interemptor</name>
    <dbReference type="NCBI Taxonomy" id="2316720"/>
    <lineage>
        <taxon>Bacteria</taxon>
        <taxon>Pseudomonadati</taxon>
        <taxon>Myxococcota</taxon>
        <taxon>Myxococcia</taxon>
        <taxon>Myxococcales</taxon>
        <taxon>Cystobacterineae</taxon>
        <taxon>Myxococcaceae</taxon>
        <taxon>Corallococcus</taxon>
    </lineage>
</organism>
<dbReference type="AlphaFoldDB" id="A0A3A8Q9H1"/>
<reference evidence="4" key="1">
    <citation type="submission" date="2018-09" db="EMBL/GenBank/DDBJ databases">
        <authorList>
            <person name="Livingstone P.G."/>
            <person name="Whitworth D.E."/>
        </authorList>
    </citation>
    <scope>NUCLEOTIDE SEQUENCE [LARGE SCALE GENOMIC DNA]</scope>
    <source>
        <strain evidence="4">AB047A</strain>
    </source>
</reference>
<dbReference type="Pfam" id="PF13699">
    <property type="entry name" value="eCIS_core"/>
    <property type="match status" value="1"/>
</dbReference>
<evidence type="ECO:0000313" key="4">
    <source>
        <dbReference type="Proteomes" id="UP000282656"/>
    </source>
</evidence>
<protein>
    <submittedName>
        <fullName evidence="3">DUF4157 domain-containing protein</fullName>
    </submittedName>
</protein>
<keyword evidence="4" id="KW-1185">Reference proteome</keyword>
<dbReference type="RefSeq" id="WP_121771664.1">
    <property type="nucleotide sequence ID" value="NZ_RAWM01000158.1"/>
</dbReference>
<name>A0A3A8Q9H1_9BACT</name>
<feature type="region of interest" description="Disordered" evidence="1">
    <location>
        <begin position="10"/>
        <end position="43"/>
    </location>
</feature>
<feature type="region of interest" description="Disordered" evidence="1">
    <location>
        <begin position="258"/>
        <end position="277"/>
    </location>
</feature>
<feature type="compositionally biased region" description="Polar residues" evidence="1">
    <location>
        <begin position="23"/>
        <end position="40"/>
    </location>
</feature>